<sequence length="83" mass="10083">MQQEERIKEIKVRLEEAKNLRYKAEVRLEDLERQEQEILQELKELGVEPEHLEEEIQKLQQEISRKIEEAWAMLPQELMQNNG</sequence>
<reference evidence="2 3" key="1">
    <citation type="submission" date="2016-10" db="EMBL/GenBank/DDBJ databases">
        <authorList>
            <person name="de Groot N.N."/>
        </authorList>
    </citation>
    <scope>NUCLEOTIDE SEQUENCE [LARGE SCALE GENOMIC DNA]</scope>
    <source>
        <strain evidence="2 3">DSM 45610</strain>
    </source>
</reference>
<keyword evidence="1" id="KW-0175">Coiled coil</keyword>
<dbReference type="STRING" id="1048340.SAMN05444487_11118"/>
<organism evidence="2 3">
    <name type="scientific">Marininema mesophilum</name>
    <dbReference type="NCBI Taxonomy" id="1048340"/>
    <lineage>
        <taxon>Bacteria</taxon>
        <taxon>Bacillati</taxon>
        <taxon>Bacillota</taxon>
        <taxon>Bacilli</taxon>
        <taxon>Bacillales</taxon>
        <taxon>Thermoactinomycetaceae</taxon>
        <taxon>Marininema</taxon>
    </lineage>
</organism>
<protein>
    <submittedName>
        <fullName evidence="2">Uncharacterized protein</fullName>
    </submittedName>
</protein>
<gene>
    <name evidence="2" type="ORF">SAMN05444487_11118</name>
</gene>
<dbReference type="Proteomes" id="UP000198534">
    <property type="component" value="Unassembled WGS sequence"/>
</dbReference>
<evidence type="ECO:0000313" key="2">
    <source>
        <dbReference type="EMBL" id="SDX15355.1"/>
    </source>
</evidence>
<evidence type="ECO:0000313" key="3">
    <source>
        <dbReference type="Proteomes" id="UP000198534"/>
    </source>
</evidence>
<dbReference type="AlphaFoldDB" id="A0A1H2ZDE3"/>
<dbReference type="RefSeq" id="WP_091740728.1">
    <property type="nucleotide sequence ID" value="NZ_FNNQ01000011.1"/>
</dbReference>
<name>A0A1H2ZDE3_9BACL</name>
<evidence type="ECO:0000256" key="1">
    <source>
        <dbReference type="SAM" id="Coils"/>
    </source>
</evidence>
<feature type="coiled-coil region" evidence="1">
    <location>
        <begin position="7"/>
        <end position="69"/>
    </location>
</feature>
<accession>A0A1H2ZDE3</accession>
<proteinExistence type="predicted"/>
<dbReference type="EMBL" id="FNNQ01000011">
    <property type="protein sequence ID" value="SDX15355.1"/>
    <property type="molecule type" value="Genomic_DNA"/>
</dbReference>
<keyword evidence="3" id="KW-1185">Reference proteome</keyword>